<sequence>MKKQLLLFLSLIGGLTVQAQNYDLFVLQAITWDAPTSGGYLRISQMAACNNGPDNANQDFDVSLILKDVTTETIYIIATKTVQSPDIPQGNCTFVYDLNGYIADALPAVPQGTYEWGVWVDSGEEITESNETNNFRYIGTLNYPASLSINQPDNEPDVKLYPNPATDVVTISGLQNGDSVHLSDIMGKTVYTAISNEQSNTIDTRDFPTGIYLLRVETNGTTNTKKLMINK</sequence>
<keyword evidence="1 2" id="KW-0732">Signal</keyword>
<evidence type="ECO:0000313" key="5">
    <source>
        <dbReference type="EMBL" id="MBC9813584.1"/>
    </source>
</evidence>
<dbReference type="EMBL" id="JACVEL010000012">
    <property type="protein sequence ID" value="MBC9813584.1"/>
    <property type="molecule type" value="Genomic_DNA"/>
</dbReference>
<feature type="domain" description="Secretion system C-terminal sorting" evidence="4">
    <location>
        <begin position="160"/>
        <end position="229"/>
    </location>
</feature>
<protein>
    <submittedName>
        <fullName evidence="5">T9SS type A sorting domain-containing protein</fullName>
    </submittedName>
</protein>
<evidence type="ECO:0000313" key="6">
    <source>
        <dbReference type="Proteomes" id="UP000652681"/>
    </source>
</evidence>
<name>A0A8J6TTY4_9FLAO</name>
<dbReference type="Gene3D" id="2.60.40.10">
    <property type="entry name" value="Immunoglobulins"/>
    <property type="match status" value="1"/>
</dbReference>
<dbReference type="Proteomes" id="UP000652681">
    <property type="component" value="Unassembled WGS sequence"/>
</dbReference>
<proteinExistence type="predicted"/>
<feature type="chain" id="PRO_5035305313" evidence="2">
    <location>
        <begin position="20"/>
        <end position="231"/>
    </location>
</feature>
<dbReference type="AlphaFoldDB" id="A0A8J6TTY4"/>
<feature type="domain" description="CARDB" evidence="3">
    <location>
        <begin position="23"/>
        <end position="135"/>
    </location>
</feature>
<dbReference type="Pfam" id="PF18962">
    <property type="entry name" value="Por_Secre_tail"/>
    <property type="match status" value="1"/>
</dbReference>
<reference evidence="5" key="1">
    <citation type="submission" date="2020-09" db="EMBL/GenBank/DDBJ databases">
        <title>Taishania pollutisoli gen. nov., sp. nov., Isolated from Tetrabromobisphenol A-Contaminated Soil.</title>
        <authorList>
            <person name="Chen Q."/>
        </authorList>
    </citation>
    <scope>NUCLEOTIDE SEQUENCE</scope>
    <source>
        <strain evidence="5">CZZ-1</strain>
    </source>
</reference>
<evidence type="ECO:0000256" key="1">
    <source>
        <dbReference type="ARBA" id="ARBA00022729"/>
    </source>
</evidence>
<gene>
    <name evidence="5" type="ORF">H9Y05_13995</name>
</gene>
<evidence type="ECO:0000259" key="4">
    <source>
        <dbReference type="Pfam" id="PF18962"/>
    </source>
</evidence>
<accession>A0A8J6TTY4</accession>
<organism evidence="5 6">
    <name type="scientific">Taishania pollutisoli</name>
    <dbReference type="NCBI Taxonomy" id="2766479"/>
    <lineage>
        <taxon>Bacteria</taxon>
        <taxon>Pseudomonadati</taxon>
        <taxon>Bacteroidota</taxon>
        <taxon>Flavobacteriia</taxon>
        <taxon>Flavobacteriales</taxon>
        <taxon>Crocinitomicaceae</taxon>
        <taxon>Taishania</taxon>
    </lineage>
</organism>
<dbReference type="RefSeq" id="WP_163491044.1">
    <property type="nucleotide sequence ID" value="NZ_JACVEL010000012.1"/>
</dbReference>
<keyword evidence="6" id="KW-1185">Reference proteome</keyword>
<dbReference type="InterPro" id="IPR013783">
    <property type="entry name" value="Ig-like_fold"/>
</dbReference>
<dbReference type="InterPro" id="IPR011635">
    <property type="entry name" value="CARDB"/>
</dbReference>
<dbReference type="NCBIfam" id="TIGR04183">
    <property type="entry name" value="Por_Secre_tail"/>
    <property type="match status" value="1"/>
</dbReference>
<dbReference type="InterPro" id="IPR026444">
    <property type="entry name" value="Secre_tail"/>
</dbReference>
<dbReference type="Pfam" id="PF07705">
    <property type="entry name" value="CARDB"/>
    <property type="match status" value="1"/>
</dbReference>
<evidence type="ECO:0000256" key="2">
    <source>
        <dbReference type="SAM" id="SignalP"/>
    </source>
</evidence>
<feature type="signal peptide" evidence="2">
    <location>
        <begin position="1"/>
        <end position="19"/>
    </location>
</feature>
<evidence type="ECO:0000259" key="3">
    <source>
        <dbReference type="Pfam" id="PF07705"/>
    </source>
</evidence>
<comment type="caution">
    <text evidence="5">The sequence shown here is derived from an EMBL/GenBank/DDBJ whole genome shotgun (WGS) entry which is preliminary data.</text>
</comment>